<dbReference type="AlphaFoldDB" id="F2DSG7"/>
<name>F2DSG7_HORVV</name>
<dbReference type="SUPFAM" id="SSF56815">
    <property type="entry name" value="Sec1/munc18-like (SM) proteins"/>
    <property type="match status" value="1"/>
</dbReference>
<proteinExistence type="evidence at transcript level"/>
<dbReference type="InterPro" id="IPR043154">
    <property type="entry name" value="Sec-1-like_dom1"/>
</dbReference>
<reference evidence="1" key="1">
    <citation type="journal article" date="2011" name="Plant Physiol.">
        <title>Comprehensive sequence analysis of 24,783 barley full-length cDNAs derived from 12 clone libraries.</title>
        <authorList>
            <person name="Matsumoto T."/>
            <person name="Tanaka T."/>
            <person name="Sakai H."/>
            <person name="Amano N."/>
            <person name="Kanamori H."/>
            <person name="Kurita K."/>
            <person name="Kikuta A."/>
            <person name="Kamiya K."/>
            <person name="Yamamoto M."/>
            <person name="Ikawa H."/>
            <person name="Fujii N."/>
            <person name="Hori K."/>
            <person name="Itoh T."/>
            <person name="Sato K."/>
        </authorList>
    </citation>
    <scope>NUCLEOTIDE SEQUENCE</scope>
    <source>
        <tissue evidence="1">Shoot and root</tissue>
    </source>
</reference>
<dbReference type="Gene3D" id="3.40.50.2060">
    <property type="match status" value="1"/>
</dbReference>
<evidence type="ECO:0000313" key="1">
    <source>
        <dbReference type="EMBL" id="BAJ98038.1"/>
    </source>
</evidence>
<accession>F2DSG7</accession>
<organism evidence="1">
    <name type="scientific">Hordeum vulgare subsp. vulgare</name>
    <name type="common">Domesticated barley</name>
    <dbReference type="NCBI Taxonomy" id="112509"/>
    <lineage>
        <taxon>Eukaryota</taxon>
        <taxon>Viridiplantae</taxon>
        <taxon>Streptophyta</taxon>
        <taxon>Embryophyta</taxon>
        <taxon>Tracheophyta</taxon>
        <taxon>Spermatophyta</taxon>
        <taxon>Magnoliopsida</taxon>
        <taxon>Liliopsida</taxon>
        <taxon>Poales</taxon>
        <taxon>Poaceae</taxon>
        <taxon>BOP clade</taxon>
        <taxon>Pooideae</taxon>
        <taxon>Triticodae</taxon>
        <taxon>Triticeae</taxon>
        <taxon>Hordeinae</taxon>
        <taxon>Hordeum</taxon>
    </lineage>
</organism>
<dbReference type="EMBL" id="AK366835">
    <property type="protein sequence ID" value="BAJ98038.1"/>
    <property type="molecule type" value="mRNA"/>
</dbReference>
<sequence>MMQKKKGEECNLLPIAEDYFNAMFGEIGEMKGLILDSETSGIISIIYTQSKLYKHDVYLIQKIEDVH</sequence>
<protein>
    <submittedName>
        <fullName evidence="1">Predicted protein</fullName>
    </submittedName>
</protein>
<dbReference type="InterPro" id="IPR036045">
    <property type="entry name" value="Sec1-like_sf"/>
</dbReference>